<dbReference type="Proteomes" id="UP000192505">
    <property type="component" value="Unassembled WGS sequence"/>
</dbReference>
<feature type="transmembrane region" description="Helical" evidence="1">
    <location>
        <begin position="114"/>
        <end position="131"/>
    </location>
</feature>
<dbReference type="Pfam" id="PF13464">
    <property type="entry name" value="RodZ_C"/>
    <property type="match status" value="1"/>
</dbReference>
<evidence type="ECO:0000313" key="4">
    <source>
        <dbReference type="Proteomes" id="UP000192505"/>
    </source>
</evidence>
<evidence type="ECO:0000313" key="3">
    <source>
        <dbReference type="EMBL" id="OQW89572.1"/>
    </source>
</evidence>
<dbReference type="InterPro" id="IPR010982">
    <property type="entry name" value="Lambda_DNA-bd_dom_sf"/>
</dbReference>
<gene>
    <name evidence="3" type="ORF">BWK72_05360</name>
</gene>
<protein>
    <recommendedName>
        <fullName evidence="2">Cytoskeleton protein RodZ-like C-terminal domain-containing protein</fullName>
    </recommendedName>
</protein>
<dbReference type="Gene3D" id="1.10.260.40">
    <property type="entry name" value="lambda repressor-like DNA-binding domains"/>
    <property type="match status" value="1"/>
</dbReference>
<accession>A0A1W9KY44</accession>
<proteinExistence type="predicted"/>
<dbReference type="PANTHER" id="PTHR34475">
    <property type="match status" value="1"/>
</dbReference>
<feature type="domain" description="Cytoskeleton protein RodZ-like C-terminal" evidence="2">
    <location>
        <begin position="225"/>
        <end position="295"/>
    </location>
</feature>
<keyword evidence="1" id="KW-1133">Transmembrane helix</keyword>
<dbReference type="PANTHER" id="PTHR34475:SF1">
    <property type="entry name" value="CYTOSKELETON PROTEIN RODZ"/>
    <property type="match status" value="1"/>
</dbReference>
<evidence type="ECO:0000259" key="2">
    <source>
        <dbReference type="Pfam" id="PF13464"/>
    </source>
</evidence>
<dbReference type="InterPro" id="IPR050400">
    <property type="entry name" value="Bact_Cytoskel_RodZ"/>
</dbReference>
<name>A0A1W9KY44_9BURK</name>
<sequence length="297" mass="30966">MDRSPVKAGAMLREVREAQGLHIAALAVALKVPVRKLEALEAGRFEQLPDMVFARSLALSVCRTLKVDPTPIMASLPEPHATPFRTKESDLNTAFKDSGPASHRGVLTQISTPLGLVVLFLVVAIAAILAWPEASVLEGDAVVATEASPQLAATEQLSAEPAQTVASDVDSSLSPSVASPAVELATPLPADRPAASASDSTVLLPNALAAPQSVAAPALPAVLELSGRGESWIEVTDAAGQPKLRKTIVEGEVIRVTGQLPLSVIVGRADVVSVSVRGKPFDLTPLARENVARFEVK</sequence>
<dbReference type="CDD" id="cd00093">
    <property type="entry name" value="HTH_XRE"/>
    <property type="match status" value="1"/>
</dbReference>
<dbReference type="InterPro" id="IPR025194">
    <property type="entry name" value="RodZ-like_C"/>
</dbReference>
<dbReference type="EMBL" id="MTEI01000002">
    <property type="protein sequence ID" value="OQW89572.1"/>
    <property type="molecule type" value="Genomic_DNA"/>
</dbReference>
<comment type="caution">
    <text evidence="3">The sequence shown here is derived from an EMBL/GenBank/DDBJ whole genome shotgun (WGS) entry which is preliminary data.</text>
</comment>
<keyword evidence="1" id="KW-0812">Transmembrane</keyword>
<dbReference type="GO" id="GO:0003677">
    <property type="term" value="F:DNA binding"/>
    <property type="evidence" value="ECO:0007669"/>
    <property type="project" value="InterPro"/>
</dbReference>
<evidence type="ECO:0000256" key="1">
    <source>
        <dbReference type="SAM" id="Phobius"/>
    </source>
</evidence>
<dbReference type="Pfam" id="PF13413">
    <property type="entry name" value="HTH_25"/>
    <property type="match status" value="1"/>
</dbReference>
<dbReference type="AlphaFoldDB" id="A0A1W9KY44"/>
<dbReference type="InterPro" id="IPR001387">
    <property type="entry name" value="Cro/C1-type_HTH"/>
</dbReference>
<keyword evidence="1" id="KW-0472">Membrane</keyword>
<reference evidence="3 4" key="1">
    <citation type="submission" date="2017-01" db="EMBL/GenBank/DDBJ databases">
        <title>Novel large sulfur bacteria in the metagenomes of groundwater-fed chemosynthetic microbial mats in the Lake Huron basin.</title>
        <authorList>
            <person name="Sharrar A.M."/>
            <person name="Flood B.E."/>
            <person name="Bailey J.V."/>
            <person name="Jones D.S."/>
            <person name="Biddanda B."/>
            <person name="Ruberg S.A."/>
            <person name="Marcus D.N."/>
            <person name="Dick G.J."/>
        </authorList>
    </citation>
    <scope>NUCLEOTIDE SEQUENCE [LARGE SCALE GENOMIC DNA]</scope>
    <source>
        <strain evidence="3">A7</strain>
    </source>
</reference>
<organism evidence="3 4">
    <name type="scientific">Rhodoferax ferrireducens</name>
    <dbReference type="NCBI Taxonomy" id="192843"/>
    <lineage>
        <taxon>Bacteria</taxon>
        <taxon>Pseudomonadati</taxon>
        <taxon>Pseudomonadota</taxon>
        <taxon>Betaproteobacteria</taxon>
        <taxon>Burkholderiales</taxon>
        <taxon>Comamonadaceae</taxon>
        <taxon>Rhodoferax</taxon>
    </lineage>
</organism>